<gene>
    <name evidence="1" type="ORF">MM35RIKEN_24170</name>
</gene>
<dbReference type="Proteomes" id="UP000681343">
    <property type="component" value="Plasmid pMM35_02"/>
</dbReference>
<geneLocation type="plasmid" evidence="1 2">
    <name>pMM35_02</name>
</geneLocation>
<dbReference type="AlphaFoldDB" id="A0A810Q1A6"/>
<keyword evidence="1" id="KW-0614">Plasmid</keyword>
<dbReference type="EMBL" id="AP023417">
    <property type="protein sequence ID" value="BCK80225.1"/>
    <property type="molecule type" value="Genomic_DNA"/>
</dbReference>
<protein>
    <recommendedName>
        <fullName evidence="3">PcfJ-like protein</fullName>
    </recommendedName>
</protein>
<evidence type="ECO:0000313" key="1">
    <source>
        <dbReference type="EMBL" id="BCK80225.1"/>
    </source>
</evidence>
<keyword evidence="2" id="KW-1185">Reference proteome</keyword>
<dbReference type="Pfam" id="PF14284">
    <property type="entry name" value="PcfJ"/>
    <property type="match status" value="1"/>
</dbReference>
<evidence type="ECO:0000313" key="2">
    <source>
        <dbReference type="Proteomes" id="UP000681343"/>
    </source>
</evidence>
<reference evidence="1" key="1">
    <citation type="submission" date="2020-09" db="EMBL/GenBank/DDBJ databases">
        <title>New species isolated from human feces.</title>
        <authorList>
            <person name="Kitahara M."/>
            <person name="Shigeno Y."/>
            <person name="Shime M."/>
            <person name="Matsumoto Y."/>
            <person name="Nakamura S."/>
            <person name="Motooka D."/>
            <person name="Fukuoka S."/>
            <person name="Nishikawa H."/>
            <person name="Benno Y."/>
        </authorList>
    </citation>
    <scope>NUCLEOTIDE SEQUENCE</scope>
    <source>
        <strain evidence="1">MM35</strain>
        <plasmid evidence="1">pMM35_02</plasmid>
    </source>
</reference>
<dbReference type="InterPro" id="IPR025586">
    <property type="entry name" value="PcfJ"/>
</dbReference>
<sequence length="671" mass="78212">MTRKIDKRACRKFAIPELEFNLNEGILHVERCPYIIRTAVHNISGQRILVLYIYQSENILAGSIKPRWVVFQGRDDFATLSLRENASATWQCSPFDYLNRVCRFDTKCAFYRQQDEARAAHFCKCAHSAISALICLQWLISRRKALERKRKKQRAIIERMKYVPVLPRDLKGFIHREVMPQYIFYDYQRKAPGHAYCTACRHEVSIAAAKHNTSGLCPRCKKKITFKCRGRRGRVFDRETVQVLQKAKNGELLLRIVKAYRTFTDADTPVYFSVYENARHFISLCSDGHCSTSPYYLAPAYKDDLTPWKCGYRPHFFSWRDSFEGDTAGHLYFRNLAELLRNTPWQYSQIERFARIAATMDAIPYLNAYVQWPVIEYLVKAKLFRLVSDIVYGSYHFMIGKTVNCEGKNLQDVLKLDRSWLPLLQEVDPGIAQLNVIQWFIYAGKKPDASMMKWCANNAIQDVSVLAELLSHMTMHKLMRYADAQYEIRIASTKTPEYIRYYSMANLLADYRDYLRMCKEMQYNVESSFILFPRNLKSAHDHVVEALDVKRTAEQEKAIADSFEEWQRLYQYKGKDLMVIPPHSSKELIDEGTALRHCVGRYVKRVAQRECVILFVRKVAEPDKSLCTVEVRDGQVVQTRGFDNEDPPAKIKAFIERWKRQVLCAADKTAA</sequence>
<evidence type="ECO:0008006" key="3">
    <source>
        <dbReference type="Google" id="ProtNLM"/>
    </source>
</evidence>
<name>A0A810Q1A6_9FIRM</name>
<proteinExistence type="predicted"/>
<dbReference type="RefSeq" id="WP_212822243.1">
    <property type="nucleotide sequence ID" value="NZ_AP023417.1"/>
</dbReference>
<accession>A0A810Q1A6</accession>
<organism evidence="1 2">
    <name type="scientific">Vescimonas fastidiosa</name>
    <dbReference type="NCBI Taxonomy" id="2714353"/>
    <lineage>
        <taxon>Bacteria</taxon>
        <taxon>Bacillati</taxon>
        <taxon>Bacillota</taxon>
        <taxon>Clostridia</taxon>
        <taxon>Eubacteriales</taxon>
        <taxon>Oscillospiraceae</taxon>
        <taxon>Vescimonas</taxon>
    </lineage>
</organism>
<dbReference type="KEGG" id="vfa:MM35RIKEN_24170"/>